<proteinExistence type="predicted"/>
<feature type="compositionally biased region" description="Basic residues" evidence="1">
    <location>
        <begin position="268"/>
        <end position="278"/>
    </location>
</feature>
<feature type="compositionally biased region" description="Pro residues" evidence="1">
    <location>
        <begin position="1"/>
        <end position="15"/>
    </location>
</feature>
<feature type="compositionally biased region" description="Acidic residues" evidence="1">
    <location>
        <begin position="70"/>
        <end position="79"/>
    </location>
</feature>
<sequence>MTSSPQPLPSLPPSPSSEHAPVPLPAPKKNEEDIAQVWHEDEPTITDAHHLHPHARKKGGKGKERAGSESNEDDEEDSESAAAAGYPPTKEEEAESRRVAENLRRWEIAERQRRKIARESASVAPTGTTGGLGNAPSLLADLFRRDSRKVPLGGVGTHQQLSTTDKDTESVPLEELDTPSADRLSFSPSPGPPTPEPENPFETPNPSRTSLNVPAQSAVMTESDTVPEEVTGSGPSSAKAKNLDVQHPPTLQASSSLTPAPGASKGKGQGHGKKRRSQRPPPPPQPLDLPPPRDPPPRMDEPNATKPPEPVAPPSVESSRNASLEEEREAAAATESPKQVDLPPVRWWHEWLCGCGEGPDRGGDNQAGRTNPFE</sequence>
<feature type="region of interest" description="Disordered" evidence="1">
    <location>
        <begin position="149"/>
        <end position="374"/>
    </location>
</feature>
<dbReference type="AlphaFoldDB" id="A0A5C2SIS3"/>
<feature type="compositionally biased region" description="Polar residues" evidence="1">
    <location>
        <begin position="208"/>
        <end position="224"/>
    </location>
</feature>
<feature type="region of interest" description="Disordered" evidence="1">
    <location>
        <begin position="1"/>
        <end position="136"/>
    </location>
</feature>
<evidence type="ECO:0000313" key="2">
    <source>
        <dbReference type="EMBL" id="RPD63652.1"/>
    </source>
</evidence>
<feature type="compositionally biased region" description="Basic residues" evidence="1">
    <location>
        <begin position="51"/>
        <end position="60"/>
    </location>
</feature>
<feature type="compositionally biased region" description="Polar residues" evidence="1">
    <location>
        <begin position="249"/>
        <end position="258"/>
    </location>
</feature>
<feature type="compositionally biased region" description="Basic and acidic residues" evidence="1">
    <location>
        <begin position="89"/>
        <end position="111"/>
    </location>
</feature>
<dbReference type="EMBL" id="ML122255">
    <property type="protein sequence ID" value="RPD63652.1"/>
    <property type="molecule type" value="Genomic_DNA"/>
</dbReference>
<dbReference type="OrthoDB" id="3358973at2759"/>
<protein>
    <submittedName>
        <fullName evidence="2">Uncharacterized protein</fullName>
    </submittedName>
</protein>
<accession>A0A5C2SIS3</accession>
<gene>
    <name evidence="2" type="ORF">L227DRAFT_608226</name>
</gene>
<evidence type="ECO:0000313" key="3">
    <source>
        <dbReference type="Proteomes" id="UP000313359"/>
    </source>
</evidence>
<feature type="compositionally biased region" description="Basic and acidic residues" evidence="1">
    <location>
        <begin position="28"/>
        <end position="50"/>
    </location>
</feature>
<feature type="compositionally biased region" description="Pro residues" evidence="1">
    <location>
        <begin position="189"/>
        <end position="198"/>
    </location>
</feature>
<evidence type="ECO:0000256" key="1">
    <source>
        <dbReference type="SAM" id="MobiDB-lite"/>
    </source>
</evidence>
<organism evidence="2 3">
    <name type="scientific">Lentinus tigrinus ALCF2SS1-6</name>
    <dbReference type="NCBI Taxonomy" id="1328759"/>
    <lineage>
        <taxon>Eukaryota</taxon>
        <taxon>Fungi</taxon>
        <taxon>Dikarya</taxon>
        <taxon>Basidiomycota</taxon>
        <taxon>Agaricomycotina</taxon>
        <taxon>Agaricomycetes</taxon>
        <taxon>Polyporales</taxon>
        <taxon>Polyporaceae</taxon>
        <taxon>Lentinus</taxon>
    </lineage>
</organism>
<reference evidence="2" key="1">
    <citation type="journal article" date="2018" name="Genome Biol. Evol.">
        <title>Genomics and development of Lentinus tigrinus, a white-rot wood-decaying mushroom with dimorphic fruiting bodies.</title>
        <authorList>
            <person name="Wu B."/>
            <person name="Xu Z."/>
            <person name="Knudson A."/>
            <person name="Carlson A."/>
            <person name="Chen N."/>
            <person name="Kovaka S."/>
            <person name="LaButti K."/>
            <person name="Lipzen A."/>
            <person name="Pennachio C."/>
            <person name="Riley R."/>
            <person name="Schakwitz W."/>
            <person name="Umezawa K."/>
            <person name="Ohm R.A."/>
            <person name="Grigoriev I.V."/>
            <person name="Nagy L.G."/>
            <person name="Gibbons J."/>
            <person name="Hibbett D."/>
        </authorList>
    </citation>
    <scope>NUCLEOTIDE SEQUENCE [LARGE SCALE GENOMIC DNA]</scope>
    <source>
        <strain evidence="2">ALCF2SS1-6</strain>
    </source>
</reference>
<dbReference type="Proteomes" id="UP000313359">
    <property type="component" value="Unassembled WGS sequence"/>
</dbReference>
<name>A0A5C2SIS3_9APHY</name>
<feature type="compositionally biased region" description="Pro residues" evidence="1">
    <location>
        <begin position="279"/>
        <end position="294"/>
    </location>
</feature>
<keyword evidence="3" id="KW-1185">Reference proteome</keyword>